<evidence type="ECO:0000256" key="8">
    <source>
        <dbReference type="ARBA" id="ARBA00022679"/>
    </source>
</evidence>
<dbReference type="InterPro" id="IPR040727">
    <property type="entry name" value="NAPRTase_N"/>
</dbReference>
<dbReference type="InterPro" id="IPR036068">
    <property type="entry name" value="Nicotinate_pribotase-like_C"/>
</dbReference>
<reference evidence="15 16" key="1">
    <citation type="submission" date="2022-07" db="EMBL/GenBank/DDBJ databases">
        <title>Genome-wide signatures of adaptation to extreme environments.</title>
        <authorList>
            <person name="Cho C.H."/>
            <person name="Yoon H.S."/>
        </authorList>
    </citation>
    <scope>NUCLEOTIDE SEQUENCE [LARGE SCALE GENOMIC DNA]</scope>
    <source>
        <strain evidence="15 16">DBV 063 E5</strain>
    </source>
</reference>
<name>A0AAV9IZ09_CYACA</name>
<evidence type="ECO:0000256" key="5">
    <source>
        <dbReference type="ARBA" id="ARBA00022553"/>
    </source>
</evidence>
<evidence type="ECO:0000256" key="11">
    <source>
        <dbReference type="RuleBase" id="RU365100"/>
    </source>
</evidence>
<dbReference type="InterPro" id="IPR041525">
    <property type="entry name" value="N/Namide_PRibTrfase"/>
</dbReference>
<dbReference type="PANTHER" id="PTHR11098:SF1">
    <property type="entry name" value="NICOTINATE PHOSPHORIBOSYLTRANSFERASE"/>
    <property type="match status" value="1"/>
</dbReference>
<dbReference type="EC" id="6.3.4.21" evidence="4 11"/>
<dbReference type="InterPro" id="IPR007229">
    <property type="entry name" value="Nic_PRibTrfase-Fam"/>
</dbReference>
<comment type="subcellular location">
    <subcellularLocation>
        <location evidence="1">Plastid</location>
        <location evidence="1">Chloroplast</location>
    </subcellularLocation>
</comment>
<dbReference type="NCBIfam" id="TIGR01513">
    <property type="entry name" value="NAPRTase_put"/>
    <property type="match status" value="1"/>
</dbReference>
<dbReference type="Pfam" id="PF04095">
    <property type="entry name" value="NAPRTase"/>
    <property type="match status" value="1"/>
</dbReference>
<dbReference type="Pfam" id="PF17956">
    <property type="entry name" value="NAPRTase_C"/>
    <property type="match status" value="1"/>
</dbReference>
<keyword evidence="6 11" id="KW-0436">Ligase</keyword>
<organism evidence="15 16">
    <name type="scientific">Cyanidium caldarium</name>
    <name type="common">Red alga</name>
    <dbReference type="NCBI Taxonomy" id="2771"/>
    <lineage>
        <taxon>Eukaryota</taxon>
        <taxon>Rhodophyta</taxon>
        <taxon>Bangiophyceae</taxon>
        <taxon>Cyanidiales</taxon>
        <taxon>Cyanidiaceae</taxon>
        <taxon>Cyanidium</taxon>
    </lineage>
</organism>
<dbReference type="Proteomes" id="UP001301350">
    <property type="component" value="Unassembled WGS sequence"/>
</dbReference>
<dbReference type="GO" id="GO:0005829">
    <property type="term" value="C:cytosol"/>
    <property type="evidence" value="ECO:0007669"/>
    <property type="project" value="TreeGrafter"/>
</dbReference>
<feature type="domain" description="Nicotinate phosphoribosyltransferase N-terminal" evidence="13">
    <location>
        <begin position="13"/>
        <end position="146"/>
    </location>
</feature>
<keyword evidence="8 11" id="KW-0808">Transferase</keyword>
<feature type="domain" description="Nicotinate phosphoribosyltransferase C-terminal" evidence="14">
    <location>
        <begin position="424"/>
        <end position="539"/>
    </location>
</feature>
<comment type="PTM">
    <text evidence="11">Transiently phosphorylated on a His residue during the reaction cycle. Phosphorylation strongly increases the affinity for substrates and increases the rate of nicotinate D-ribonucleotide production. Dephosphorylation regenerates the low-affinity form of the enzyme, leading to product release.</text>
</comment>
<dbReference type="Pfam" id="PF17767">
    <property type="entry name" value="NAPRTase_N"/>
    <property type="match status" value="1"/>
</dbReference>
<keyword evidence="7 11" id="KW-0662">Pyridine nucleotide biosynthesis</keyword>
<dbReference type="PANTHER" id="PTHR11098">
    <property type="entry name" value="NICOTINATE PHOSPHORIBOSYLTRANSFERASE"/>
    <property type="match status" value="1"/>
</dbReference>
<dbReference type="SUPFAM" id="SSF51690">
    <property type="entry name" value="Nicotinate/Quinolinate PRTase C-terminal domain-like"/>
    <property type="match status" value="1"/>
</dbReference>
<evidence type="ECO:0000256" key="6">
    <source>
        <dbReference type="ARBA" id="ARBA00022598"/>
    </source>
</evidence>
<comment type="similarity">
    <text evidence="3 11">Belongs to the NAPRTase family.</text>
</comment>
<evidence type="ECO:0000259" key="14">
    <source>
        <dbReference type="Pfam" id="PF17956"/>
    </source>
</evidence>
<dbReference type="Gene3D" id="3.20.140.10">
    <property type="entry name" value="nicotinate phosphoribosyltransferase"/>
    <property type="match status" value="2"/>
</dbReference>
<dbReference type="GO" id="GO:0016740">
    <property type="term" value="F:transferase activity"/>
    <property type="evidence" value="ECO:0007669"/>
    <property type="project" value="UniProtKB-KW"/>
</dbReference>
<evidence type="ECO:0000256" key="2">
    <source>
        <dbReference type="ARBA" id="ARBA00004952"/>
    </source>
</evidence>
<evidence type="ECO:0000259" key="13">
    <source>
        <dbReference type="Pfam" id="PF17767"/>
    </source>
</evidence>
<evidence type="ECO:0000313" key="15">
    <source>
        <dbReference type="EMBL" id="KAK4537572.1"/>
    </source>
</evidence>
<comment type="caution">
    <text evidence="15">The sequence shown here is derived from an EMBL/GenBank/DDBJ whole genome shotgun (WGS) entry which is preliminary data.</text>
</comment>
<dbReference type="SUPFAM" id="SSF54675">
    <property type="entry name" value="Nicotinate/Quinolinate PRTase N-terminal domain-like"/>
    <property type="match status" value="1"/>
</dbReference>
<dbReference type="GO" id="GO:0034355">
    <property type="term" value="P:NAD+ biosynthetic process via the salvage pathway"/>
    <property type="evidence" value="ECO:0007669"/>
    <property type="project" value="TreeGrafter"/>
</dbReference>
<evidence type="ECO:0000256" key="4">
    <source>
        <dbReference type="ARBA" id="ARBA00013236"/>
    </source>
</evidence>
<dbReference type="CDD" id="cd01570">
    <property type="entry name" value="NAPRTase_A"/>
    <property type="match status" value="1"/>
</dbReference>
<dbReference type="InterPro" id="IPR006405">
    <property type="entry name" value="Nic_PRibTrfase_pncB"/>
</dbReference>
<evidence type="ECO:0000256" key="1">
    <source>
        <dbReference type="ARBA" id="ARBA00004229"/>
    </source>
</evidence>
<feature type="domain" description="Nicotinate/nicotinamide phosphoribosyltransferase" evidence="12">
    <location>
        <begin position="325"/>
        <end position="421"/>
    </location>
</feature>
<evidence type="ECO:0000313" key="16">
    <source>
        <dbReference type="Proteomes" id="UP001301350"/>
    </source>
</evidence>
<dbReference type="PIRSF" id="PIRSF000484">
    <property type="entry name" value="NAPRT"/>
    <property type="match status" value="1"/>
</dbReference>
<evidence type="ECO:0000256" key="9">
    <source>
        <dbReference type="ARBA" id="ARBA00023426"/>
    </source>
</evidence>
<dbReference type="GO" id="GO:0009507">
    <property type="term" value="C:chloroplast"/>
    <property type="evidence" value="ECO:0007669"/>
    <property type="project" value="UniProtKB-SubCell"/>
</dbReference>
<dbReference type="Gene3D" id="3.20.20.70">
    <property type="entry name" value="Aldolase class I"/>
    <property type="match status" value="1"/>
</dbReference>
<evidence type="ECO:0000256" key="3">
    <source>
        <dbReference type="ARBA" id="ARBA00010897"/>
    </source>
</evidence>
<proteinExistence type="inferred from homology"/>
<sequence>MAPFPSNPFVTPLLTDLYQITMAYAYFREGRHLMPATFDLFFRRNPFQGEYTVFAGLADVLRYLQHAFQFTEQHIEYIRRHPSFAGADQLEPFLAFLLSETCTARAVQLRALDEGAVCFAGVPLLRVDGPLAVCQLLETTLLTLVNYSTLVATNAARHRVAAGERVQLVEFGLRRAQGPDGGMRAARYAYLGGFDATSNVMAGLAYGIPTRGTHAHSFVQSYSGAELQWQQPPPSNGPTADASRAAFEARVRQIRDEVVHPVLMHQFQVSAQSSNESELAAFVAYALAFPDAFLALVDTYDTLTSGVPNFLAVALALEQAGHPPLGIRIDSGDLAHISMEARRMFKAVAPASTYRIFASSDLNEDTLYALREQGHSIDAFGIGTHLVTCLKQPALGCVYKLVQVMHSPRIKVSEEPSKTTVPGRKRVFRLFGKDRAQPMIDLMMLEEEEAPQVGQRMLCCHPFEEHKRCYMTPAHVEEILRPVWVDGGIVPEADGDDAELLQRARARCTAQVRALRYDYKRPLNPTPYKVSVTKSLFRLIHQLWLNEAPIRELS</sequence>
<dbReference type="InterPro" id="IPR041619">
    <property type="entry name" value="NAPRTase_C"/>
</dbReference>
<comment type="pathway">
    <text evidence="2 11">Cofactor biosynthesis; NAD(+) biosynthesis; nicotinate D-ribonucleotide from nicotinate: step 1/1.</text>
</comment>
<comment type="catalytic activity">
    <reaction evidence="10 11">
        <text>5-phospho-alpha-D-ribose 1-diphosphate + nicotinate + ATP + H2O = nicotinate beta-D-ribonucleotide + ADP + phosphate + diphosphate</text>
        <dbReference type="Rhea" id="RHEA:36163"/>
        <dbReference type="ChEBI" id="CHEBI:15377"/>
        <dbReference type="ChEBI" id="CHEBI:30616"/>
        <dbReference type="ChEBI" id="CHEBI:32544"/>
        <dbReference type="ChEBI" id="CHEBI:33019"/>
        <dbReference type="ChEBI" id="CHEBI:43474"/>
        <dbReference type="ChEBI" id="CHEBI:57502"/>
        <dbReference type="ChEBI" id="CHEBI:58017"/>
        <dbReference type="ChEBI" id="CHEBI:456216"/>
        <dbReference type="EC" id="6.3.4.21"/>
    </reaction>
</comment>
<evidence type="ECO:0000259" key="12">
    <source>
        <dbReference type="Pfam" id="PF04095"/>
    </source>
</evidence>
<dbReference type="EMBL" id="JANCYW010000013">
    <property type="protein sequence ID" value="KAK4537572.1"/>
    <property type="molecule type" value="Genomic_DNA"/>
</dbReference>
<keyword evidence="16" id="KW-1185">Reference proteome</keyword>
<keyword evidence="5" id="KW-0597">Phosphoprotein</keyword>
<gene>
    <name evidence="15" type="ORF">CDCA_CDCA13G3597</name>
</gene>
<dbReference type="AlphaFoldDB" id="A0AAV9IZ09"/>
<dbReference type="InterPro" id="IPR013785">
    <property type="entry name" value="Aldolase_TIM"/>
</dbReference>
<evidence type="ECO:0000256" key="7">
    <source>
        <dbReference type="ARBA" id="ARBA00022642"/>
    </source>
</evidence>
<protein>
    <recommendedName>
        <fullName evidence="4 11">Nicotinate phosphoribosyltransferase</fullName>
        <ecNumber evidence="4 11">6.3.4.21</ecNumber>
    </recommendedName>
</protein>
<comment type="function">
    <text evidence="9">Catalyzes the first step in the biosynthesis of NAD from nicotinic acid, the ATP-dependent synthesis of beta-nicotinate D-ribonucleotide from nicotinate and 5-phospho-D-ribose 1-phosphate. Helps prevent cellular oxidative stress via its role in NAD biosynthesis.</text>
</comment>
<evidence type="ECO:0000256" key="10">
    <source>
        <dbReference type="ARBA" id="ARBA00048668"/>
    </source>
</evidence>
<accession>A0AAV9IZ09</accession>
<dbReference type="GO" id="GO:0004516">
    <property type="term" value="F:nicotinate phosphoribosyltransferase activity"/>
    <property type="evidence" value="ECO:0007669"/>
    <property type="project" value="UniProtKB-UniRule"/>
</dbReference>